<feature type="compositionally biased region" description="Basic and acidic residues" evidence="1">
    <location>
        <begin position="57"/>
        <end position="71"/>
    </location>
</feature>
<organism evidence="2 3">
    <name type="scientific">Dissostichus eleginoides</name>
    <name type="common">Patagonian toothfish</name>
    <name type="synonym">Dissostichus amissus</name>
    <dbReference type="NCBI Taxonomy" id="100907"/>
    <lineage>
        <taxon>Eukaryota</taxon>
        <taxon>Metazoa</taxon>
        <taxon>Chordata</taxon>
        <taxon>Craniata</taxon>
        <taxon>Vertebrata</taxon>
        <taxon>Euteleostomi</taxon>
        <taxon>Actinopterygii</taxon>
        <taxon>Neopterygii</taxon>
        <taxon>Teleostei</taxon>
        <taxon>Neoteleostei</taxon>
        <taxon>Acanthomorphata</taxon>
        <taxon>Eupercaria</taxon>
        <taxon>Perciformes</taxon>
        <taxon>Notothenioidei</taxon>
        <taxon>Nototheniidae</taxon>
        <taxon>Dissostichus</taxon>
    </lineage>
</organism>
<protein>
    <submittedName>
        <fullName evidence="2">Guanylate-binding protein 2</fullName>
    </submittedName>
</protein>
<feature type="compositionally biased region" description="Basic and acidic residues" evidence="1">
    <location>
        <begin position="38"/>
        <end position="51"/>
    </location>
</feature>
<sequence length="151" mass="16212">MCQHNKARVVASSRHDKVGDIECLAPDPSGGDGPSGEQRQKTEAEEMERHESSRKKVMAERIERESNDEHGGIKDILMARLWEKERGGSQGGKDKTERVQSSEADDCVFLAGLISHDSAGVQRNDECICSSAQETSSILVSSVAGGAAVGT</sequence>
<dbReference type="EMBL" id="JASDAP010000001">
    <property type="protein sequence ID" value="KAK1906637.1"/>
    <property type="molecule type" value="Genomic_DNA"/>
</dbReference>
<comment type="caution">
    <text evidence="2">The sequence shown here is derived from an EMBL/GenBank/DDBJ whole genome shotgun (WGS) entry which is preliminary data.</text>
</comment>
<feature type="non-terminal residue" evidence="2">
    <location>
        <position position="1"/>
    </location>
</feature>
<evidence type="ECO:0000313" key="3">
    <source>
        <dbReference type="Proteomes" id="UP001228049"/>
    </source>
</evidence>
<accession>A0AAD9FKX3</accession>
<dbReference type="Proteomes" id="UP001228049">
    <property type="component" value="Unassembled WGS sequence"/>
</dbReference>
<reference evidence="2" key="1">
    <citation type="submission" date="2023-04" db="EMBL/GenBank/DDBJ databases">
        <title>Chromosome-level genome of Chaenocephalus aceratus.</title>
        <authorList>
            <person name="Park H."/>
        </authorList>
    </citation>
    <scope>NUCLEOTIDE SEQUENCE</scope>
    <source>
        <strain evidence="2">DE</strain>
        <tissue evidence="2">Muscle</tissue>
    </source>
</reference>
<feature type="region of interest" description="Disordered" evidence="1">
    <location>
        <begin position="1"/>
        <end position="71"/>
    </location>
</feature>
<gene>
    <name evidence="2" type="ORF">KUDE01_009033</name>
</gene>
<evidence type="ECO:0000313" key="2">
    <source>
        <dbReference type="EMBL" id="KAK1906637.1"/>
    </source>
</evidence>
<name>A0AAD9FKX3_DISEL</name>
<dbReference type="AlphaFoldDB" id="A0AAD9FKX3"/>
<keyword evidence="3" id="KW-1185">Reference proteome</keyword>
<proteinExistence type="predicted"/>
<evidence type="ECO:0000256" key="1">
    <source>
        <dbReference type="SAM" id="MobiDB-lite"/>
    </source>
</evidence>